<feature type="region of interest" description="Disordered" evidence="1">
    <location>
        <begin position="25"/>
        <end position="53"/>
    </location>
</feature>
<organism evidence="3 4">
    <name type="scientific">Pelagerythrobacter rhizovicinus</name>
    <dbReference type="NCBI Taxonomy" id="2268576"/>
    <lineage>
        <taxon>Bacteria</taxon>
        <taxon>Pseudomonadati</taxon>
        <taxon>Pseudomonadota</taxon>
        <taxon>Alphaproteobacteria</taxon>
        <taxon>Sphingomonadales</taxon>
        <taxon>Erythrobacteraceae</taxon>
        <taxon>Pelagerythrobacter</taxon>
    </lineage>
</organism>
<keyword evidence="4" id="KW-1185">Reference proteome</keyword>
<feature type="compositionally biased region" description="Low complexity" evidence="1">
    <location>
        <begin position="42"/>
        <end position="53"/>
    </location>
</feature>
<dbReference type="AlphaFoldDB" id="A0A4V1QW53"/>
<evidence type="ECO:0000256" key="1">
    <source>
        <dbReference type="SAM" id="MobiDB-lite"/>
    </source>
</evidence>
<dbReference type="Proteomes" id="UP000293623">
    <property type="component" value="Unassembled WGS sequence"/>
</dbReference>
<gene>
    <name evidence="3" type="ORF">ETX26_14025</name>
</gene>
<reference evidence="3 4" key="1">
    <citation type="submission" date="2019-01" db="EMBL/GenBank/DDBJ databases">
        <title>Altererythrobacter rhizovicinus sp. nov., isolated from the rhizosphere soil of Haloxylon ammodendron.</title>
        <authorList>
            <person name="Li H.-P."/>
            <person name="Gou J.-Y."/>
            <person name="Yao D."/>
            <person name="Han Q.-Q."/>
            <person name="Shao K.-Z."/>
            <person name="Zhao Q."/>
            <person name="Zhang J.-L."/>
        </authorList>
    </citation>
    <scope>NUCLEOTIDE SEQUENCE [LARGE SCALE GENOMIC DNA]</scope>
    <source>
        <strain evidence="3 4">AY-3R</strain>
    </source>
</reference>
<dbReference type="RefSeq" id="WP_129525261.1">
    <property type="nucleotide sequence ID" value="NZ_SDPV01000002.1"/>
</dbReference>
<protein>
    <recommendedName>
        <fullName evidence="5">META domain-containing protein</fullName>
    </recommendedName>
</protein>
<accession>A0A4V1QW53</accession>
<dbReference type="EMBL" id="SDPV01000002">
    <property type="protein sequence ID" value="RXZ64956.1"/>
    <property type="molecule type" value="Genomic_DNA"/>
</dbReference>
<feature type="signal peptide" evidence="2">
    <location>
        <begin position="1"/>
        <end position="15"/>
    </location>
</feature>
<comment type="caution">
    <text evidence="3">The sequence shown here is derived from an EMBL/GenBank/DDBJ whole genome shotgun (WGS) entry which is preliminary data.</text>
</comment>
<feature type="chain" id="PRO_5020974727" description="META domain-containing protein" evidence="2">
    <location>
        <begin position="16"/>
        <end position="161"/>
    </location>
</feature>
<sequence length="161" mass="16485">MRRMLIILAASAALAACQQTDEVAAPATPPADSGAAATPTGATDSNTPAPAANAPASLVGEYRVAGIDGTEVGGQIGIALSITEESIFYDPRCAGLEWTYTYESGALTTDRPMDAPICEIAVHPEKQRLAAALDAVTRAERTPSNGIELTGGGHSVTLFSQ</sequence>
<evidence type="ECO:0000256" key="2">
    <source>
        <dbReference type="SAM" id="SignalP"/>
    </source>
</evidence>
<name>A0A4V1QW53_9SPHN</name>
<keyword evidence="2" id="KW-0732">Signal</keyword>
<evidence type="ECO:0000313" key="4">
    <source>
        <dbReference type="Proteomes" id="UP000293623"/>
    </source>
</evidence>
<evidence type="ECO:0000313" key="3">
    <source>
        <dbReference type="EMBL" id="RXZ64956.1"/>
    </source>
</evidence>
<dbReference type="PROSITE" id="PS51257">
    <property type="entry name" value="PROKAR_LIPOPROTEIN"/>
    <property type="match status" value="1"/>
</dbReference>
<dbReference type="OrthoDB" id="7432862at2"/>
<evidence type="ECO:0008006" key="5">
    <source>
        <dbReference type="Google" id="ProtNLM"/>
    </source>
</evidence>
<proteinExistence type="predicted"/>